<dbReference type="GO" id="GO:0008643">
    <property type="term" value="P:carbohydrate transport"/>
    <property type="evidence" value="ECO:0007669"/>
    <property type="project" value="InterPro"/>
</dbReference>
<evidence type="ECO:0000313" key="8">
    <source>
        <dbReference type="Proteomes" id="UP000046122"/>
    </source>
</evidence>
<evidence type="ECO:0000313" key="7">
    <source>
        <dbReference type="EMBL" id="CDX54230.1"/>
    </source>
</evidence>
<dbReference type="InterPro" id="IPR027417">
    <property type="entry name" value="P-loop_NTPase"/>
</dbReference>
<dbReference type="Gene3D" id="2.40.50.100">
    <property type="match status" value="1"/>
</dbReference>
<dbReference type="GO" id="GO:0140359">
    <property type="term" value="F:ABC-type transporter activity"/>
    <property type="evidence" value="ECO:0007669"/>
    <property type="project" value="InterPro"/>
</dbReference>
<dbReference type="InterPro" id="IPR040582">
    <property type="entry name" value="OB_MalK-like"/>
</dbReference>
<dbReference type="EMBL" id="CCNE01000011">
    <property type="protein sequence ID" value="CDX54230.1"/>
    <property type="molecule type" value="Genomic_DNA"/>
</dbReference>
<dbReference type="Proteomes" id="UP000046122">
    <property type="component" value="Unassembled WGS sequence"/>
</dbReference>
<gene>
    <name evidence="7" type="primary">ugpC</name>
    <name evidence="7" type="ORF">MPL3365_190103</name>
</gene>
<dbReference type="FunFam" id="3.40.50.300:FF:000042">
    <property type="entry name" value="Maltose/maltodextrin ABC transporter, ATP-binding protein"/>
    <property type="match status" value="1"/>
</dbReference>
<keyword evidence="4" id="KW-0547">Nucleotide-binding</keyword>
<evidence type="ECO:0000256" key="3">
    <source>
        <dbReference type="ARBA" id="ARBA00022448"/>
    </source>
</evidence>
<dbReference type="InterPro" id="IPR008995">
    <property type="entry name" value="Mo/tungstate-bd_C_term_dom"/>
</dbReference>
<dbReference type="AlphaFoldDB" id="A0A090G7V1"/>
<organism evidence="7 8">
    <name type="scientific">Mesorhizobium plurifarium</name>
    <dbReference type="NCBI Taxonomy" id="69974"/>
    <lineage>
        <taxon>Bacteria</taxon>
        <taxon>Pseudomonadati</taxon>
        <taxon>Pseudomonadota</taxon>
        <taxon>Alphaproteobacteria</taxon>
        <taxon>Hyphomicrobiales</taxon>
        <taxon>Phyllobacteriaceae</taxon>
        <taxon>Mesorhizobium</taxon>
    </lineage>
</organism>
<dbReference type="GO" id="GO:0055052">
    <property type="term" value="C:ATP-binding cassette (ABC) transporter complex, substrate-binding subunit-containing"/>
    <property type="evidence" value="ECO:0007669"/>
    <property type="project" value="TreeGrafter"/>
</dbReference>
<evidence type="ECO:0000256" key="2">
    <source>
        <dbReference type="ARBA" id="ARBA00005417"/>
    </source>
</evidence>
<dbReference type="SMART" id="SM00382">
    <property type="entry name" value="AAA"/>
    <property type="match status" value="1"/>
</dbReference>
<name>A0A090G7V1_MESPL</name>
<dbReference type="SUPFAM" id="SSF50331">
    <property type="entry name" value="MOP-like"/>
    <property type="match status" value="1"/>
</dbReference>
<dbReference type="Gene3D" id="3.40.50.300">
    <property type="entry name" value="P-loop containing nucleotide triphosphate hydrolases"/>
    <property type="match status" value="1"/>
</dbReference>
<dbReference type="GO" id="GO:0016887">
    <property type="term" value="F:ATP hydrolysis activity"/>
    <property type="evidence" value="ECO:0007669"/>
    <property type="project" value="InterPro"/>
</dbReference>
<evidence type="ECO:0000259" key="6">
    <source>
        <dbReference type="PROSITE" id="PS50893"/>
    </source>
</evidence>
<reference evidence="7 8" key="1">
    <citation type="submission" date="2014-08" db="EMBL/GenBank/DDBJ databases">
        <authorList>
            <person name="Moulin Lionel"/>
        </authorList>
    </citation>
    <scope>NUCLEOTIDE SEQUENCE [LARGE SCALE GENOMIC DNA]</scope>
</reference>
<dbReference type="InterPro" id="IPR003439">
    <property type="entry name" value="ABC_transporter-like_ATP-bd"/>
</dbReference>
<dbReference type="InterPro" id="IPR015855">
    <property type="entry name" value="ABC_transpr_MalK-like"/>
</dbReference>
<keyword evidence="5 7" id="KW-0067">ATP-binding</keyword>
<dbReference type="CDD" id="cd03301">
    <property type="entry name" value="ABC_MalK_N"/>
    <property type="match status" value="1"/>
</dbReference>
<sequence length="351" mass="38531">MSAIEIEQLGKSFGAVEVLRDVNIEIASGEFVVLVGPSGCGKSTLLRIIAGLEEHTTGEIRIGGRVVDEMPAKSRDIAMVFQSYALYPHMSVADNMSFALRLAKVPREEIVSRVKMAAEILGLQDLLGRMPRQLSGGQRQRVAMGRAIVRAPSAFLFDEPLSNLDAKLRVKMRAEIKKLHQRLGRTSIYVTHDQTEAMTLADRIVVLNKGRIEQIGTPSELYEHPANLFVAGFIGSPEMNLINGRIQDGAFIAEQGLRLPLPHGTGVGDRQGVVYGIRPQHIAVGGSHARARVQVVEPTGEAQEITLAADGVDLMAEIRDRPPFKPDQEVNLEIMMHKVHLFDAQSGRRID</sequence>
<dbReference type="InterPro" id="IPR003593">
    <property type="entry name" value="AAA+_ATPase"/>
</dbReference>
<proteinExistence type="inferred from homology"/>
<comment type="similarity">
    <text evidence="2">Belongs to the ABC transporter superfamily.</text>
</comment>
<dbReference type="PANTHER" id="PTHR43875">
    <property type="entry name" value="MALTODEXTRIN IMPORT ATP-BINDING PROTEIN MSMX"/>
    <property type="match status" value="1"/>
</dbReference>
<dbReference type="PANTHER" id="PTHR43875:SF10">
    <property type="entry name" value="BLL2173 PROTEIN"/>
    <property type="match status" value="1"/>
</dbReference>
<dbReference type="Pfam" id="PF17912">
    <property type="entry name" value="OB_MalK"/>
    <property type="match status" value="1"/>
</dbReference>
<dbReference type="InterPro" id="IPR012340">
    <property type="entry name" value="NA-bd_OB-fold"/>
</dbReference>
<dbReference type="PROSITE" id="PS00211">
    <property type="entry name" value="ABC_TRANSPORTER_1"/>
    <property type="match status" value="1"/>
</dbReference>
<dbReference type="GO" id="GO:0005524">
    <property type="term" value="F:ATP binding"/>
    <property type="evidence" value="ECO:0007669"/>
    <property type="project" value="UniProtKB-KW"/>
</dbReference>
<dbReference type="InterPro" id="IPR017871">
    <property type="entry name" value="ABC_transporter-like_CS"/>
</dbReference>
<dbReference type="Gene3D" id="2.40.50.140">
    <property type="entry name" value="Nucleic acid-binding proteins"/>
    <property type="match status" value="1"/>
</dbReference>
<dbReference type="NCBIfam" id="NF008653">
    <property type="entry name" value="PRK11650.1"/>
    <property type="match status" value="1"/>
</dbReference>
<keyword evidence="3" id="KW-0813">Transport</keyword>
<evidence type="ECO:0000256" key="4">
    <source>
        <dbReference type="ARBA" id="ARBA00022741"/>
    </source>
</evidence>
<accession>A0A090G7V1</accession>
<dbReference type="SUPFAM" id="SSF52540">
    <property type="entry name" value="P-loop containing nucleoside triphosphate hydrolases"/>
    <property type="match status" value="1"/>
</dbReference>
<dbReference type="PROSITE" id="PS50893">
    <property type="entry name" value="ABC_TRANSPORTER_2"/>
    <property type="match status" value="1"/>
</dbReference>
<comment type="subcellular location">
    <subcellularLocation>
        <location evidence="1">Cell inner membrane</location>
        <topology evidence="1">Peripheral membrane protein</topology>
    </subcellularLocation>
</comment>
<evidence type="ECO:0000256" key="1">
    <source>
        <dbReference type="ARBA" id="ARBA00004417"/>
    </source>
</evidence>
<feature type="domain" description="ABC transporter" evidence="6">
    <location>
        <begin position="4"/>
        <end position="234"/>
    </location>
</feature>
<protein>
    <submittedName>
        <fullName evidence="7">Glycerol-3-phosphate transporter subunit ATP-binding component of ABC superfamily</fullName>
    </submittedName>
</protein>
<evidence type="ECO:0000256" key="5">
    <source>
        <dbReference type="ARBA" id="ARBA00022840"/>
    </source>
</evidence>
<dbReference type="InterPro" id="IPR047641">
    <property type="entry name" value="ABC_transpr_MalK/UgpC-like"/>
</dbReference>
<dbReference type="Pfam" id="PF00005">
    <property type="entry name" value="ABC_tran"/>
    <property type="match status" value="1"/>
</dbReference>